<dbReference type="AlphaFoldDB" id="A0A162D603"/>
<name>A0A162D603_9CRUS</name>
<comment type="caution">
    <text evidence="1">The sequence shown here is derived from an EMBL/GenBank/DDBJ whole genome shotgun (WGS) entry which is preliminary data.</text>
</comment>
<accession>A0A162D603</accession>
<gene>
    <name evidence="1" type="ORF">APZ42_028855</name>
</gene>
<dbReference type="Proteomes" id="UP000076858">
    <property type="component" value="Unassembled WGS sequence"/>
</dbReference>
<keyword evidence="2" id="KW-1185">Reference proteome</keyword>
<dbReference type="EMBL" id="LRGB01002476">
    <property type="protein sequence ID" value="KZS07424.1"/>
    <property type="molecule type" value="Genomic_DNA"/>
</dbReference>
<proteinExistence type="predicted"/>
<organism evidence="1 2">
    <name type="scientific">Daphnia magna</name>
    <dbReference type="NCBI Taxonomy" id="35525"/>
    <lineage>
        <taxon>Eukaryota</taxon>
        <taxon>Metazoa</taxon>
        <taxon>Ecdysozoa</taxon>
        <taxon>Arthropoda</taxon>
        <taxon>Crustacea</taxon>
        <taxon>Branchiopoda</taxon>
        <taxon>Diplostraca</taxon>
        <taxon>Cladocera</taxon>
        <taxon>Anomopoda</taxon>
        <taxon>Daphniidae</taxon>
        <taxon>Daphnia</taxon>
    </lineage>
</organism>
<protein>
    <submittedName>
        <fullName evidence="1">Uncharacterized protein</fullName>
    </submittedName>
</protein>
<sequence>MPLKKKKLPKNLNLIGCIKSDNSWTPDCWQIYLFQCANKKCRTCREFPTLHH</sequence>
<reference evidence="1 2" key="1">
    <citation type="submission" date="2016-03" db="EMBL/GenBank/DDBJ databases">
        <title>EvidentialGene: Evidence-directed Construction of Genes on Genomes.</title>
        <authorList>
            <person name="Gilbert D.G."/>
            <person name="Choi J.-H."/>
            <person name="Mockaitis K."/>
            <person name="Colbourne J."/>
            <person name="Pfrender M."/>
        </authorList>
    </citation>
    <scope>NUCLEOTIDE SEQUENCE [LARGE SCALE GENOMIC DNA]</scope>
    <source>
        <strain evidence="1 2">Xinb3</strain>
        <tissue evidence="1">Complete organism</tissue>
    </source>
</reference>
<evidence type="ECO:0000313" key="2">
    <source>
        <dbReference type="Proteomes" id="UP000076858"/>
    </source>
</evidence>
<evidence type="ECO:0000313" key="1">
    <source>
        <dbReference type="EMBL" id="KZS07424.1"/>
    </source>
</evidence>